<dbReference type="Pfam" id="PF21274">
    <property type="entry name" value="Rng_hyd_C"/>
    <property type="match status" value="1"/>
</dbReference>
<comment type="caution">
    <text evidence="5">The sequence shown here is derived from an EMBL/GenBank/DDBJ whole genome shotgun (WGS) entry which is preliminary data.</text>
</comment>
<dbReference type="GO" id="GO:0016709">
    <property type="term" value="F:oxidoreductase activity, acting on paired donors, with incorporation or reduction of molecular oxygen, NAD(P)H as one donor, and incorporation of one atom of oxygen"/>
    <property type="evidence" value="ECO:0007669"/>
    <property type="project" value="UniProtKB-ARBA"/>
</dbReference>
<feature type="domain" description="FAD-binding" evidence="4">
    <location>
        <begin position="1"/>
        <end position="332"/>
    </location>
</feature>
<protein>
    <recommendedName>
        <fullName evidence="4">FAD-binding domain-containing protein</fullName>
    </recommendedName>
</protein>
<proteinExistence type="predicted"/>
<gene>
    <name evidence="5" type="ORF">C1I98_05560</name>
</gene>
<sequence length="484" mass="50754">MLACELRSAGVSVLVLERRARPDQAIKAGSMGPLAAEAMYGLGLAAELGAAEEAATARDLALTGKAGGPREHFGGIFLDPSLASDPDRRRVRIDQPELEALLARHADRLGVEVRREHEVVGLSQDEQGVSVRVAAPGGPLQVRCAYLAGCDGHRSTVRELAGFDFVGSPAGLTGRDGVVRLAESERAKLTPGFHHTERGVFVFAGFGAQRVAAVEFDSPPDDPYAPLTLPDLQAAVRRVSGTDVVIDELVSGFVYTDEARQVTSYRAGRVLLAGDAAHIYAPFGGQGLNVGLVDAANLGWKLAAQVQGWAPEGLLDTYTVERHPVGAVLLHNTRAQAALMRPDPQSRALRELFAGLVGLEPVTRLIVDMKTGQSVRYDLGEAHPLVGTLCPDLPLGGAGGRLRERLGGQGLLLDLAGRAEVHAAAAGWSARVGTVSAKAGIDGVDALLLRPDGCVAWVLPAGAVFGEKELTSALAAWFGEGRTG</sequence>
<dbReference type="Proteomes" id="UP000248544">
    <property type="component" value="Unassembled WGS sequence"/>
</dbReference>
<accession>A0A2W2I5D3</accession>
<keyword evidence="3" id="KW-0274">FAD</keyword>
<dbReference type="Pfam" id="PF01494">
    <property type="entry name" value="FAD_binding_3"/>
    <property type="match status" value="1"/>
</dbReference>
<dbReference type="InterPro" id="IPR036188">
    <property type="entry name" value="FAD/NAD-bd_sf"/>
</dbReference>
<dbReference type="PANTHER" id="PTHR43004">
    <property type="entry name" value="TRK SYSTEM POTASSIUM UPTAKE PROTEIN"/>
    <property type="match status" value="1"/>
</dbReference>
<reference evidence="5 6" key="1">
    <citation type="submission" date="2018-01" db="EMBL/GenBank/DDBJ databases">
        <title>Draft genome sequence of Sphaerisporangium sp. 7K107.</title>
        <authorList>
            <person name="Sahin N."/>
            <person name="Saygin H."/>
            <person name="Ay H."/>
        </authorList>
    </citation>
    <scope>NUCLEOTIDE SEQUENCE [LARGE SCALE GENOMIC DNA]</scope>
    <source>
        <strain evidence="5 6">7K107</strain>
    </source>
</reference>
<evidence type="ECO:0000256" key="2">
    <source>
        <dbReference type="ARBA" id="ARBA00022630"/>
    </source>
</evidence>
<dbReference type="AlphaFoldDB" id="A0A2W2I5D3"/>
<evidence type="ECO:0000313" key="6">
    <source>
        <dbReference type="Proteomes" id="UP000248544"/>
    </source>
</evidence>
<evidence type="ECO:0000313" key="5">
    <source>
        <dbReference type="EMBL" id="PZG53367.1"/>
    </source>
</evidence>
<dbReference type="GO" id="GO:0071949">
    <property type="term" value="F:FAD binding"/>
    <property type="evidence" value="ECO:0007669"/>
    <property type="project" value="InterPro"/>
</dbReference>
<dbReference type="PRINTS" id="PR00420">
    <property type="entry name" value="RNGMNOXGNASE"/>
</dbReference>
<evidence type="ECO:0000256" key="3">
    <source>
        <dbReference type="ARBA" id="ARBA00022827"/>
    </source>
</evidence>
<keyword evidence="2" id="KW-0285">Flavoprotein</keyword>
<organism evidence="5 6">
    <name type="scientific">Spongiactinospora gelatinilytica</name>
    <dbReference type="NCBI Taxonomy" id="2666298"/>
    <lineage>
        <taxon>Bacteria</taxon>
        <taxon>Bacillati</taxon>
        <taxon>Actinomycetota</taxon>
        <taxon>Actinomycetes</taxon>
        <taxon>Streptosporangiales</taxon>
        <taxon>Streptosporangiaceae</taxon>
        <taxon>Spongiactinospora</taxon>
    </lineage>
</organism>
<dbReference type="SUPFAM" id="SSF51905">
    <property type="entry name" value="FAD/NAD(P)-binding domain"/>
    <property type="match status" value="1"/>
</dbReference>
<evidence type="ECO:0000259" key="4">
    <source>
        <dbReference type="Pfam" id="PF01494"/>
    </source>
</evidence>
<dbReference type="EMBL" id="POUA01000025">
    <property type="protein sequence ID" value="PZG53367.1"/>
    <property type="molecule type" value="Genomic_DNA"/>
</dbReference>
<dbReference type="PANTHER" id="PTHR43004:SF19">
    <property type="entry name" value="BINDING MONOOXYGENASE, PUTATIVE (JCVI)-RELATED"/>
    <property type="match status" value="1"/>
</dbReference>
<dbReference type="Gene3D" id="3.40.30.120">
    <property type="match status" value="1"/>
</dbReference>
<dbReference type="Gene3D" id="3.50.50.60">
    <property type="entry name" value="FAD/NAD(P)-binding domain"/>
    <property type="match status" value="2"/>
</dbReference>
<comment type="cofactor">
    <cofactor evidence="1">
        <name>FAD</name>
        <dbReference type="ChEBI" id="CHEBI:57692"/>
    </cofactor>
</comment>
<dbReference type="InterPro" id="IPR050641">
    <property type="entry name" value="RIFMO-like"/>
</dbReference>
<name>A0A2W2I5D3_9ACTN</name>
<evidence type="ECO:0000256" key="1">
    <source>
        <dbReference type="ARBA" id="ARBA00001974"/>
    </source>
</evidence>
<dbReference type="InterPro" id="IPR002938">
    <property type="entry name" value="FAD-bd"/>
</dbReference>
<keyword evidence="6" id="KW-1185">Reference proteome</keyword>